<gene>
    <name evidence="7" type="primary">Mcm6_1</name>
    <name evidence="7" type="ORF">g.7856</name>
</gene>
<keyword evidence="4" id="KW-0347">Helicase</keyword>
<keyword evidence="4" id="KW-0378">Hydrolase</keyword>
<dbReference type="GO" id="GO:0004386">
    <property type="term" value="F:helicase activity"/>
    <property type="evidence" value="ECO:0007669"/>
    <property type="project" value="UniProtKB-KW"/>
</dbReference>
<reference evidence="7" key="1">
    <citation type="submission" date="2018-04" db="EMBL/GenBank/DDBJ databases">
        <title>Transcriptome assembly of Sipha flava.</title>
        <authorList>
            <person name="Scully E.D."/>
            <person name="Geib S.M."/>
            <person name="Palmer N.A."/>
            <person name="Koch K."/>
            <person name="Bradshaw J."/>
            <person name="Heng-Moss T."/>
            <person name="Sarath G."/>
        </authorList>
    </citation>
    <scope>NUCLEOTIDE SEQUENCE</scope>
</reference>
<evidence type="ECO:0000256" key="3">
    <source>
        <dbReference type="ARBA" id="ARBA00022705"/>
    </source>
</evidence>
<dbReference type="Pfam" id="PF18263">
    <property type="entry name" value="WHD_MCM6"/>
    <property type="match status" value="1"/>
</dbReference>
<evidence type="ECO:0000256" key="5">
    <source>
        <dbReference type="ARBA" id="ARBA00023242"/>
    </source>
</evidence>
<evidence type="ECO:0000256" key="1">
    <source>
        <dbReference type="ARBA" id="ARBA00004123"/>
    </source>
</evidence>
<dbReference type="EMBL" id="GGMS01014359">
    <property type="protein sequence ID" value="MBY83562.1"/>
    <property type="molecule type" value="Transcribed_RNA"/>
</dbReference>
<dbReference type="Gene3D" id="1.20.58.870">
    <property type="match status" value="1"/>
</dbReference>
<organism evidence="7">
    <name type="scientific">Sipha flava</name>
    <name type="common">yellow sugarcane aphid</name>
    <dbReference type="NCBI Taxonomy" id="143950"/>
    <lineage>
        <taxon>Eukaryota</taxon>
        <taxon>Metazoa</taxon>
        <taxon>Ecdysozoa</taxon>
        <taxon>Arthropoda</taxon>
        <taxon>Hexapoda</taxon>
        <taxon>Insecta</taxon>
        <taxon>Pterygota</taxon>
        <taxon>Neoptera</taxon>
        <taxon>Paraneoptera</taxon>
        <taxon>Hemiptera</taxon>
        <taxon>Sternorrhyncha</taxon>
        <taxon>Aphidomorpha</taxon>
        <taxon>Aphidoidea</taxon>
        <taxon>Aphididae</taxon>
        <taxon>Sipha</taxon>
    </lineage>
</organism>
<dbReference type="GO" id="GO:0006260">
    <property type="term" value="P:DNA replication"/>
    <property type="evidence" value="ECO:0007669"/>
    <property type="project" value="UniProtKB-KW"/>
</dbReference>
<comment type="similarity">
    <text evidence="2">Belongs to the MCM family.</text>
</comment>
<evidence type="ECO:0000256" key="4">
    <source>
        <dbReference type="ARBA" id="ARBA00022806"/>
    </source>
</evidence>
<dbReference type="OrthoDB" id="1744952at2759"/>
<keyword evidence="5" id="KW-0539">Nucleus</keyword>
<sequence>MDVDPTEEPDKRSLTKKKLTLAFDEYKRITNMIVVYMRNEEENRLIENEGGDDNVGLLRSSLINWYLEKIEDQINNESELIEKKSFIEKVLDRLIYNDNVLIALTQSGDVQQEEDADDDPVLVVHPNFVADL</sequence>
<dbReference type="InterPro" id="IPR041024">
    <property type="entry name" value="Mcm6_C"/>
</dbReference>
<comment type="subcellular location">
    <subcellularLocation>
        <location evidence="1">Nucleus</location>
    </subcellularLocation>
</comment>
<dbReference type="FunFam" id="1.20.58.870:FF:000001">
    <property type="entry name" value="DNA helicase"/>
    <property type="match status" value="1"/>
</dbReference>
<feature type="domain" description="Mcm6 C-terminal winged-helix" evidence="6">
    <location>
        <begin position="17"/>
        <end position="128"/>
    </location>
</feature>
<keyword evidence="4" id="KW-0067">ATP-binding</keyword>
<proteinExistence type="inferred from homology"/>
<protein>
    <submittedName>
        <fullName evidence="7">DNA replication licensing factor Mcm6</fullName>
    </submittedName>
</protein>
<dbReference type="AlphaFoldDB" id="A0A2S2R2J9"/>
<keyword evidence="3" id="KW-0235">DNA replication</keyword>
<evidence type="ECO:0000313" key="7">
    <source>
        <dbReference type="EMBL" id="MBY83562.1"/>
    </source>
</evidence>
<dbReference type="GO" id="GO:0005634">
    <property type="term" value="C:nucleus"/>
    <property type="evidence" value="ECO:0007669"/>
    <property type="project" value="UniProtKB-SubCell"/>
</dbReference>
<evidence type="ECO:0000259" key="6">
    <source>
        <dbReference type="Pfam" id="PF18263"/>
    </source>
</evidence>
<accession>A0A2S2R2J9</accession>
<evidence type="ECO:0000256" key="2">
    <source>
        <dbReference type="ARBA" id="ARBA00008010"/>
    </source>
</evidence>
<keyword evidence="4" id="KW-0547">Nucleotide-binding</keyword>
<name>A0A2S2R2J9_9HEMI</name>